<dbReference type="GO" id="GO:0005615">
    <property type="term" value="C:extracellular space"/>
    <property type="evidence" value="ECO:0007669"/>
    <property type="project" value="TreeGrafter"/>
</dbReference>
<protein>
    <submittedName>
        <fullName evidence="3">Vitelline membrane outer layer protein 1-like</fullName>
    </submittedName>
</protein>
<dbReference type="KEGG" id="char:116222090"/>
<proteinExistence type="predicted"/>
<feature type="signal peptide" evidence="1">
    <location>
        <begin position="1"/>
        <end position="19"/>
    </location>
</feature>
<keyword evidence="1" id="KW-0732">Signal</keyword>
<reference evidence="3" key="1">
    <citation type="submission" date="2025-08" db="UniProtKB">
        <authorList>
            <consortium name="RefSeq"/>
        </authorList>
    </citation>
    <scope>IDENTIFICATION</scope>
</reference>
<dbReference type="PANTHER" id="PTHR18841">
    <property type="entry name" value="VITELLINE MEMBRANE OUTER LAYER PROTEIN I-RELATED"/>
    <property type="match status" value="1"/>
</dbReference>
<dbReference type="AlphaFoldDB" id="A0A6P8FVH8"/>
<name>A0A6P8FVH8_CLUHA</name>
<evidence type="ECO:0000313" key="2">
    <source>
        <dbReference type="Proteomes" id="UP000515152"/>
    </source>
</evidence>
<evidence type="ECO:0000256" key="1">
    <source>
        <dbReference type="SAM" id="SignalP"/>
    </source>
</evidence>
<dbReference type="RefSeq" id="XP_031430709.1">
    <property type="nucleotide sequence ID" value="XM_031574849.2"/>
</dbReference>
<accession>A0A6P8FVH8</accession>
<dbReference type="PANTHER" id="PTHR18841:SF0">
    <property type="entry name" value="VITELLINE MEMBRANE OUTER LAYER 1 HOMOLOG A-RELATED"/>
    <property type="match status" value="1"/>
</dbReference>
<dbReference type="Proteomes" id="UP000515152">
    <property type="component" value="Chromosome 10"/>
</dbReference>
<dbReference type="InterPro" id="IPR005515">
    <property type="entry name" value="VOMI"/>
</dbReference>
<keyword evidence="2" id="KW-1185">Reference proteome</keyword>
<dbReference type="SUPFAM" id="SSF51092">
    <property type="entry name" value="Vitelline membrane outer protein-I (VMO-I)"/>
    <property type="match status" value="1"/>
</dbReference>
<feature type="chain" id="PRO_5027535738" evidence="1">
    <location>
        <begin position="20"/>
        <end position="185"/>
    </location>
</feature>
<organism evidence="2 3">
    <name type="scientific">Clupea harengus</name>
    <name type="common">Atlantic herring</name>
    <dbReference type="NCBI Taxonomy" id="7950"/>
    <lineage>
        <taxon>Eukaryota</taxon>
        <taxon>Metazoa</taxon>
        <taxon>Chordata</taxon>
        <taxon>Craniata</taxon>
        <taxon>Vertebrata</taxon>
        <taxon>Euteleostomi</taxon>
        <taxon>Actinopterygii</taxon>
        <taxon>Neopterygii</taxon>
        <taxon>Teleostei</taxon>
        <taxon>Clupei</taxon>
        <taxon>Clupeiformes</taxon>
        <taxon>Clupeoidei</taxon>
        <taxon>Clupeidae</taxon>
        <taxon>Clupea</taxon>
    </lineage>
</organism>
<dbReference type="Pfam" id="PF03762">
    <property type="entry name" value="VOMI"/>
    <property type="match status" value="1"/>
</dbReference>
<dbReference type="GeneID" id="116222090"/>
<dbReference type="InterPro" id="IPR036706">
    <property type="entry name" value="VOMI_sf"/>
</dbReference>
<dbReference type="OrthoDB" id="6344411at2759"/>
<gene>
    <name evidence="3" type="primary">LOC116222090</name>
</gene>
<dbReference type="Gene3D" id="2.100.10.20">
    <property type="entry name" value="Vitelline membrane outer layer protein I (VOMI)"/>
    <property type="match status" value="1"/>
</dbReference>
<evidence type="ECO:0000313" key="3">
    <source>
        <dbReference type="RefSeq" id="XP_031430709.1"/>
    </source>
</evidence>
<sequence>MKLIFALLLILPLAFPSEGSQISVTNGGPWGSWGGMVMCPKSYRAFGFSLKVEKKQGSGDDTALNGIRLLCRHTENRNIQRIIWSSEQRWGRWTSYQNCGCGYLQSFNLRVERPKGGRVDDTAANNIRFRCTNGRVMSGAGMSWGGWGGWSGRCSRGICGIMTRVERPQGGGDDTALNDVIFRCC</sequence>